<protein>
    <recommendedName>
        <fullName evidence="2">Phasin domain-containing protein</fullName>
    </recommendedName>
</protein>
<dbReference type="EMBL" id="BMLT01000010">
    <property type="protein sequence ID" value="GGO86175.1"/>
    <property type="molecule type" value="Genomic_DNA"/>
</dbReference>
<reference evidence="3 4" key="1">
    <citation type="journal article" date="2014" name="Int. J. Syst. Evol. Microbiol.">
        <title>Complete genome sequence of Corynebacterium casei LMG S-19264T (=DSM 44701T), isolated from a smear-ripened cheese.</title>
        <authorList>
            <consortium name="US DOE Joint Genome Institute (JGI-PGF)"/>
            <person name="Walter F."/>
            <person name="Albersmeier A."/>
            <person name="Kalinowski J."/>
            <person name="Ruckert C."/>
        </authorList>
    </citation>
    <scope>NUCLEOTIDE SEQUENCE [LARGE SCALE GENOMIC DNA]</scope>
    <source>
        <strain evidence="3 4">CGMCC 1.7286</strain>
    </source>
</reference>
<dbReference type="RefSeq" id="WP_188862042.1">
    <property type="nucleotide sequence ID" value="NZ_BMLT01000010.1"/>
</dbReference>
<evidence type="ECO:0000259" key="2">
    <source>
        <dbReference type="Pfam" id="PF09361"/>
    </source>
</evidence>
<organism evidence="3 4">
    <name type="scientific">Marinobacterium nitratireducens</name>
    <dbReference type="NCBI Taxonomy" id="518897"/>
    <lineage>
        <taxon>Bacteria</taxon>
        <taxon>Pseudomonadati</taxon>
        <taxon>Pseudomonadota</taxon>
        <taxon>Gammaproteobacteria</taxon>
        <taxon>Oceanospirillales</taxon>
        <taxon>Oceanospirillaceae</taxon>
        <taxon>Marinobacterium</taxon>
    </lineage>
</organism>
<feature type="domain" description="Phasin" evidence="2">
    <location>
        <begin position="8"/>
        <end position="106"/>
    </location>
</feature>
<comment type="caution">
    <text evidence="3">The sequence shown here is derived from an EMBL/GenBank/DDBJ whole genome shotgun (WGS) entry which is preliminary data.</text>
</comment>
<accession>A0A917ZMK0</accession>
<sequence length="112" mass="13080">MFQEFSKQFSKQFGDSMEPFKDLVNIQTKMLEELTRQQMECTKSCVEATIQQTRELQKCNSPSDLMELQKAYAKELEETLRQAGEQNMKALQEARAAIEKITQDQFDAFNKK</sequence>
<keyword evidence="1" id="KW-0175">Coiled coil</keyword>
<gene>
    <name evidence="3" type="ORF">GCM10011348_36410</name>
</gene>
<dbReference type="Pfam" id="PF09361">
    <property type="entry name" value="Phasin_2"/>
    <property type="match status" value="1"/>
</dbReference>
<proteinExistence type="predicted"/>
<keyword evidence="4" id="KW-1185">Reference proteome</keyword>
<evidence type="ECO:0000256" key="1">
    <source>
        <dbReference type="SAM" id="Coils"/>
    </source>
</evidence>
<feature type="coiled-coil region" evidence="1">
    <location>
        <begin position="66"/>
        <end position="100"/>
    </location>
</feature>
<dbReference type="Proteomes" id="UP000599578">
    <property type="component" value="Unassembled WGS sequence"/>
</dbReference>
<evidence type="ECO:0000313" key="4">
    <source>
        <dbReference type="Proteomes" id="UP000599578"/>
    </source>
</evidence>
<name>A0A917ZMK0_9GAMM</name>
<dbReference type="InterPro" id="IPR018968">
    <property type="entry name" value="Phasin"/>
</dbReference>
<dbReference type="AlphaFoldDB" id="A0A917ZMK0"/>
<evidence type="ECO:0000313" key="3">
    <source>
        <dbReference type="EMBL" id="GGO86175.1"/>
    </source>
</evidence>